<dbReference type="EMBL" id="HG322949">
    <property type="protein sequence ID" value="CDG83194.1"/>
    <property type="molecule type" value="Genomic_DNA"/>
</dbReference>
<reference evidence="1 2" key="1">
    <citation type="journal article" date="2015" name="Genome Announc.">
        <title>Genome Sequence of Mushroom Soft-Rot Pathogen Janthinobacterium agaricidamnosum.</title>
        <authorList>
            <person name="Graupner K."/>
            <person name="Lackner G."/>
            <person name="Hertweck C."/>
        </authorList>
    </citation>
    <scope>NUCLEOTIDE SEQUENCE [LARGE SCALE GENOMIC DNA]</scope>
    <source>
        <strain evidence="2">NBRC 102515 / DSM 9628</strain>
    </source>
</reference>
<accession>W0V2Y1</accession>
<sequence length="60" mass="6983">MVGDARGLLLDKGVSKQRRIRCRHALWRCFQEAILDFLWQDCKTIAASLEERQTGMSSMR</sequence>
<dbReference type="STRING" id="1349767.GJA_2563"/>
<organism evidence="1 2">
    <name type="scientific">Janthinobacterium agaricidamnosum NBRC 102515 = DSM 9628</name>
    <dbReference type="NCBI Taxonomy" id="1349767"/>
    <lineage>
        <taxon>Bacteria</taxon>
        <taxon>Pseudomonadati</taxon>
        <taxon>Pseudomonadota</taxon>
        <taxon>Betaproteobacteria</taxon>
        <taxon>Burkholderiales</taxon>
        <taxon>Oxalobacteraceae</taxon>
        <taxon>Janthinobacterium</taxon>
    </lineage>
</organism>
<proteinExistence type="predicted"/>
<dbReference type="Proteomes" id="UP000027604">
    <property type="component" value="Chromosome I"/>
</dbReference>
<evidence type="ECO:0000313" key="1">
    <source>
        <dbReference type="EMBL" id="CDG83194.1"/>
    </source>
</evidence>
<keyword evidence="2" id="KW-1185">Reference proteome</keyword>
<protein>
    <submittedName>
        <fullName evidence="1">Uncharacterized protein</fullName>
    </submittedName>
</protein>
<dbReference type="KEGG" id="jag:GJA_2563"/>
<gene>
    <name evidence="1" type="ORF">GJA_2563</name>
</gene>
<dbReference type="AlphaFoldDB" id="W0V2Y1"/>
<evidence type="ECO:0000313" key="2">
    <source>
        <dbReference type="Proteomes" id="UP000027604"/>
    </source>
</evidence>
<name>W0V2Y1_9BURK</name>
<dbReference type="HOGENOM" id="CLU_2935347_0_0_4"/>